<protein>
    <recommendedName>
        <fullName evidence="4">Large ribosomal subunit protein bL35</fullName>
    </recommendedName>
</protein>
<reference evidence="6 7" key="1">
    <citation type="submission" date="2022-06" db="EMBL/GenBank/DDBJ databases">
        <title>Genomic Encyclopedia of Type Strains, Phase I: the one thousand microbial genomes (KMG-I) project.</title>
        <authorList>
            <person name="Kyrpides N."/>
        </authorList>
    </citation>
    <scope>NUCLEOTIDE SEQUENCE [LARGE SCALE GENOMIC DNA]</scope>
    <source>
        <strain evidence="6 7">DSM 43889</strain>
    </source>
</reference>
<dbReference type="InterPro" id="IPR001706">
    <property type="entry name" value="Ribosomal_bL35"/>
</dbReference>
<name>A0ABT1JHC5_ACTCY</name>
<accession>A0ABT1JHC5</accession>
<gene>
    <name evidence="4" type="primary">rpmI</name>
    <name evidence="6" type="ORF">G443_001874</name>
</gene>
<comment type="similarity">
    <text evidence="1 4 5">Belongs to the bacterial ribosomal protein bL35 family.</text>
</comment>
<keyword evidence="2 4" id="KW-0689">Ribosomal protein</keyword>
<dbReference type="PANTHER" id="PTHR33343">
    <property type="entry name" value="54S RIBOSOMAL PROTEIN BL35M"/>
    <property type="match status" value="1"/>
</dbReference>
<evidence type="ECO:0000256" key="5">
    <source>
        <dbReference type="RuleBase" id="RU000568"/>
    </source>
</evidence>
<keyword evidence="3 4" id="KW-0687">Ribonucleoprotein</keyword>
<dbReference type="SUPFAM" id="SSF143034">
    <property type="entry name" value="L35p-like"/>
    <property type="match status" value="1"/>
</dbReference>
<keyword evidence="7" id="KW-1185">Reference proteome</keyword>
<dbReference type="RefSeq" id="WP_026418443.1">
    <property type="nucleotide sequence ID" value="NZ_AUBJ02000001.1"/>
</dbReference>
<evidence type="ECO:0000313" key="6">
    <source>
        <dbReference type="EMBL" id="MCP2331604.1"/>
    </source>
</evidence>
<dbReference type="PROSITE" id="PS00936">
    <property type="entry name" value="RIBOSOMAL_L35"/>
    <property type="match status" value="1"/>
</dbReference>
<dbReference type="PRINTS" id="PR00064">
    <property type="entry name" value="RIBOSOMALL35"/>
</dbReference>
<dbReference type="Pfam" id="PF01632">
    <property type="entry name" value="Ribosomal_L35p"/>
    <property type="match status" value="1"/>
</dbReference>
<proteinExistence type="inferred from homology"/>
<dbReference type="GO" id="GO:0005840">
    <property type="term" value="C:ribosome"/>
    <property type="evidence" value="ECO:0007669"/>
    <property type="project" value="UniProtKB-KW"/>
</dbReference>
<dbReference type="EMBL" id="AUBJ02000001">
    <property type="protein sequence ID" value="MCP2331604.1"/>
    <property type="molecule type" value="Genomic_DNA"/>
</dbReference>
<dbReference type="Proteomes" id="UP000791080">
    <property type="component" value="Unassembled WGS sequence"/>
</dbReference>
<dbReference type="PANTHER" id="PTHR33343:SF1">
    <property type="entry name" value="LARGE RIBOSOMAL SUBUNIT PROTEIN BL35M"/>
    <property type="match status" value="1"/>
</dbReference>
<dbReference type="InterPro" id="IPR018265">
    <property type="entry name" value="Ribosomal_bL35_CS"/>
</dbReference>
<evidence type="ECO:0000256" key="1">
    <source>
        <dbReference type="ARBA" id="ARBA00006598"/>
    </source>
</evidence>
<dbReference type="InterPro" id="IPR037229">
    <property type="entry name" value="Ribosomal_bL35_sf"/>
</dbReference>
<dbReference type="Gene3D" id="4.10.410.60">
    <property type="match status" value="1"/>
</dbReference>
<dbReference type="NCBIfam" id="TIGR00001">
    <property type="entry name" value="rpmI_bact"/>
    <property type="match status" value="1"/>
</dbReference>
<evidence type="ECO:0000256" key="4">
    <source>
        <dbReference type="HAMAP-Rule" id="MF_00514"/>
    </source>
</evidence>
<evidence type="ECO:0000256" key="2">
    <source>
        <dbReference type="ARBA" id="ARBA00022980"/>
    </source>
</evidence>
<dbReference type="InterPro" id="IPR021137">
    <property type="entry name" value="Ribosomal_bL35-like"/>
</dbReference>
<sequence length="64" mass="7319">MPKQKTHSGASKRFRVTGTGKLRRERAGRRHLLERKETRLTRRLEGTAVVAKNDVPKVKKLLGL</sequence>
<dbReference type="HAMAP" id="MF_00514">
    <property type="entry name" value="Ribosomal_bL35"/>
    <property type="match status" value="1"/>
</dbReference>
<comment type="caution">
    <text evidence="6">The sequence shown here is derived from an EMBL/GenBank/DDBJ whole genome shotgun (WGS) entry which is preliminary data.</text>
</comment>
<organism evidence="6 7">
    <name type="scientific">Actinoalloteichus caeruleus DSM 43889</name>
    <dbReference type="NCBI Taxonomy" id="1120930"/>
    <lineage>
        <taxon>Bacteria</taxon>
        <taxon>Bacillati</taxon>
        <taxon>Actinomycetota</taxon>
        <taxon>Actinomycetes</taxon>
        <taxon>Pseudonocardiales</taxon>
        <taxon>Pseudonocardiaceae</taxon>
        <taxon>Actinoalloteichus</taxon>
        <taxon>Actinoalloteichus cyanogriseus</taxon>
    </lineage>
</organism>
<evidence type="ECO:0000256" key="3">
    <source>
        <dbReference type="ARBA" id="ARBA00023274"/>
    </source>
</evidence>
<evidence type="ECO:0000313" key="7">
    <source>
        <dbReference type="Proteomes" id="UP000791080"/>
    </source>
</evidence>